<protein>
    <submittedName>
        <fullName evidence="2">Uncharacterized protein</fullName>
    </submittedName>
</protein>
<sequence>MAATPPTVDSSNLANNAFTNLAPLLTLFGDELTKQFLSTTIGWMDIVLLGIAPIGIPTVIVSAIRVGGNGFLKSIVGRARDSRDDEKKELLSSTSSNIREIWDGARVVRQTGEKITKFFVFDTNWTDETQSKIITPLENDHRYALKPRTIDTVRWWGLDWSGNKVSRLLKDSITPSLSLSNPKAIPSTRKTLGALCLGIIIQLTVISINALIDFKWHKLRAKRVVAPWAFWVWLAGTVAISFGVSMCAYVVVCKTRHLILRRSDENNNLQIFRVQTALDKEGIPAYFIRHNPINATLRWSQSDENQQPLLILIGAFCALGGFVCQNFGTRELHFSAGLLQFGATFILSGLRAYLRRHVGDPLEPKPVRLDGTLACSVSYNLFDRYLKPFSYFPIFILDEERLLLSSTQYPQRQISSDREEHNRRADVIIKSWGQLANLHDKDDVKELTELADSLVKAMDWLLKRVTGQDATSFLWFHKMCIGDPTDYGDAYTRYDRQALTAQVRFDSGSKEIQERIKAVLNFSNDLKINAKANKTNGALQIVGSIQVENKDEAETLGQYLQRRIRFWYPGECEDMPLDRVDGRSIALYELFGLEFSSLRPDMLTTANPHENTNTDYCDIVVGINTSEAYRTRQMTIQLFISFLNELAAQKKKELAAFLRPDNAFLKPDNAIDDIANELVELEICEDVYEARIPIFSVLWSHELVSLSEITKQDH</sequence>
<keyword evidence="1" id="KW-0472">Membrane</keyword>
<accession>A0A8H3FKI5</accession>
<feature type="transmembrane region" description="Helical" evidence="1">
    <location>
        <begin position="309"/>
        <end position="328"/>
    </location>
</feature>
<dbReference type="OrthoDB" id="194358at2759"/>
<gene>
    <name evidence="2" type="ORF">HETSPECPRED_006279</name>
</gene>
<organism evidence="2 3">
    <name type="scientific">Heterodermia speciosa</name>
    <dbReference type="NCBI Taxonomy" id="116794"/>
    <lineage>
        <taxon>Eukaryota</taxon>
        <taxon>Fungi</taxon>
        <taxon>Dikarya</taxon>
        <taxon>Ascomycota</taxon>
        <taxon>Pezizomycotina</taxon>
        <taxon>Lecanoromycetes</taxon>
        <taxon>OSLEUM clade</taxon>
        <taxon>Lecanoromycetidae</taxon>
        <taxon>Caliciales</taxon>
        <taxon>Physciaceae</taxon>
        <taxon>Heterodermia</taxon>
    </lineage>
</organism>
<dbReference type="Proteomes" id="UP000664521">
    <property type="component" value="Unassembled WGS sequence"/>
</dbReference>
<keyword evidence="1" id="KW-0812">Transmembrane</keyword>
<dbReference type="EMBL" id="CAJPDS010000041">
    <property type="protein sequence ID" value="CAF9926239.1"/>
    <property type="molecule type" value="Genomic_DNA"/>
</dbReference>
<keyword evidence="1" id="KW-1133">Transmembrane helix</keyword>
<feature type="transmembrane region" description="Helical" evidence="1">
    <location>
        <begin position="41"/>
        <end position="64"/>
    </location>
</feature>
<evidence type="ECO:0000256" key="1">
    <source>
        <dbReference type="SAM" id="Phobius"/>
    </source>
</evidence>
<reference evidence="2" key="1">
    <citation type="submission" date="2021-03" db="EMBL/GenBank/DDBJ databases">
        <authorList>
            <person name="Tagirdzhanova G."/>
        </authorList>
    </citation>
    <scope>NUCLEOTIDE SEQUENCE</scope>
</reference>
<proteinExistence type="predicted"/>
<name>A0A8H3FKI5_9LECA</name>
<comment type="caution">
    <text evidence="2">The sequence shown here is derived from an EMBL/GenBank/DDBJ whole genome shotgun (WGS) entry which is preliminary data.</text>
</comment>
<dbReference type="AlphaFoldDB" id="A0A8H3FKI5"/>
<evidence type="ECO:0000313" key="2">
    <source>
        <dbReference type="EMBL" id="CAF9926239.1"/>
    </source>
</evidence>
<feature type="transmembrane region" description="Helical" evidence="1">
    <location>
        <begin position="192"/>
        <end position="212"/>
    </location>
</feature>
<keyword evidence="3" id="KW-1185">Reference proteome</keyword>
<feature type="transmembrane region" description="Helical" evidence="1">
    <location>
        <begin position="232"/>
        <end position="252"/>
    </location>
</feature>
<evidence type="ECO:0000313" key="3">
    <source>
        <dbReference type="Proteomes" id="UP000664521"/>
    </source>
</evidence>